<dbReference type="Gene3D" id="1.10.10.10">
    <property type="entry name" value="Winged helix-like DNA-binding domain superfamily/Winged helix DNA-binding domain"/>
    <property type="match status" value="1"/>
</dbReference>
<dbReference type="Pfam" id="PF00392">
    <property type="entry name" value="GntR"/>
    <property type="match status" value="1"/>
</dbReference>
<dbReference type="Proteomes" id="UP001518990">
    <property type="component" value="Unassembled WGS sequence"/>
</dbReference>
<organism evidence="5 6">
    <name type="scientific">Roseomonas marmotae</name>
    <dbReference type="NCBI Taxonomy" id="2768161"/>
    <lineage>
        <taxon>Bacteria</taxon>
        <taxon>Pseudomonadati</taxon>
        <taxon>Pseudomonadota</taxon>
        <taxon>Alphaproteobacteria</taxon>
        <taxon>Acetobacterales</taxon>
        <taxon>Roseomonadaceae</taxon>
        <taxon>Roseomonas</taxon>
    </lineage>
</organism>
<evidence type="ECO:0000256" key="2">
    <source>
        <dbReference type="ARBA" id="ARBA00023125"/>
    </source>
</evidence>
<dbReference type="SUPFAM" id="SSF64288">
    <property type="entry name" value="Chorismate lyase-like"/>
    <property type="match status" value="1"/>
</dbReference>
<dbReference type="InterPro" id="IPR036390">
    <property type="entry name" value="WH_DNA-bd_sf"/>
</dbReference>
<keyword evidence="6" id="KW-1185">Reference proteome</keyword>
<gene>
    <name evidence="5" type="ORF">IAI60_21510</name>
</gene>
<dbReference type="RefSeq" id="WP_207451138.1">
    <property type="nucleotide sequence ID" value="NZ_JACTNF010000048.1"/>
</dbReference>
<keyword evidence="2" id="KW-0238">DNA-binding</keyword>
<proteinExistence type="predicted"/>
<reference evidence="5 6" key="1">
    <citation type="submission" date="2020-09" db="EMBL/GenBank/DDBJ databases">
        <title>Roseomonas.</title>
        <authorList>
            <person name="Zhu W."/>
        </authorList>
    </citation>
    <scope>NUCLEOTIDE SEQUENCE [LARGE SCALE GENOMIC DNA]</scope>
    <source>
        <strain evidence="5 6">1311</strain>
    </source>
</reference>
<dbReference type="SUPFAM" id="SSF46785">
    <property type="entry name" value="Winged helix' DNA-binding domain"/>
    <property type="match status" value="1"/>
</dbReference>
<dbReference type="InterPro" id="IPR050679">
    <property type="entry name" value="Bact_HTH_transcr_reg"/>
</dbReference>
<dbReference type="PANTHER" id="PTHR44846">
    <property type="entry name" value="MANNOSYL-D-GLYCERATE TRANSPORT/METABOLISM SYSTEM REPRESSOR MNGR-RELATED"/>
    <property type="match status" value="1"/>
</dbReference>
<dbReference type="CDD" id="cd07377">
    <property type="entry name" value="WHTH_GntR"/>
    <property type="match status" value="1"/>
</dbReference>
<dbReference type="SMART" id="SM00866">
    <property type="entry name" value="UTRA"/>
    <property type="match status" value="1"/>
</dbReference>
<dbReference type="PROSITE" id="PS50949">
    <property type="entry name" value="HTH_GNTR"/>
    <property type="match status" value="1"/>
</dbReference>
<name>A0ABS3KI86_9PROT</name>
<dbReference type="Gene3D" id="3.40.1410.10">
    <property type="entry name" value="Chorismate lyase-like"/>
    <property type="match status" value="1"/>
</dbReference>
<dbReference type="InterPro" id="IPR011663">
    <property type="entry name" value="UTRA"/>
</dbReference>
<dbReference type="PANTHER" id="PTHR44846:SF1">
    <property type="entry name" value="MANNOSYL-D-GLYCERATE TRANSPORT_METABOLISM SYSTEM REPRESSOR MNGR-RELATED"/>
    <property type="match status" value="1"/>
</dbReference>
<comment type="caution">
    <text evidence="5">The sequence shown here is derived from an EMBL/GenBank/DDBJ whole genome shotgun (WGS) entry which is preliminary data.</text>
</comment>
<dbReference type="InterPro" id="IPR028978">
    <property type="entry name" value="Chorismate_lyase_/UTRA_dom_sf"/>
</dbReference>
<dbReference type="Pfam" id="PF07702">
    <property type="entry name" value="UTRA"/>
    <property type="match status" value="1"/>
</dbReference>
<protein>
    <submittedName>
        <fullName evidence="5">GntR family transcriptional regulator</fullName>
    </submittedName>
</protein>
<evidence type="ECO:0000256" key="3">
    <source>
        <dbReference type="ARBA" id="ARBA00023163"/>
    </source>
</evidence>
<evidence type="ECO:0000313" key="6">
    <source>
        <dbReference type="Proteomes" id="UP001518990"/>
    </source>
</evidence>
<keyword evidence="1" id="KW-0805">Transcription regulation</keyword>
<dbReference type="PRINTS" id="PR00035">
    <property type="entry name" value="HTHGNTR"/>
</dbReference>
<evidence type="ECO:0000313" key="5">
    <source>
        <dbReference type="EMBL" id="MBO1077186.1"/>
    </source>
</evidence>
<dbReference type="InterPro" id="IPR036388">
    <property type="entry name" value="WH-like_DNA-bd_sf"/>
</dbReference>
<sequence length="252" mass="27664">MPRAVPLYLDVAQQIHESIRAGRYAVGSLLPPEPDLALAFGVSRQTIRQAIGHLRSLKLLSARKGIGTRVESKEPKAAYYQALQSLTDVFQYAHATVLRVTQVDRVVARGRQALELSCRPGHEWLRLTGVREITSPDGARPPLCFVTVWVDGRYGAVADQPAEHHDAIFTQIEARFGVPATEVLQDLEATLLDASSAGPLGAKPGGPALRIIRRYVGPSGESILVSDSIYPAERFRYSMRIRRDLNPEIPPG</sequence>
<feature type="domain" description="HTH gntR-type" evidence="4">
    <location>
        <begin position="5"/>
        <end position="73"/>
    </location>
</feature>
<keyword evidence="3" id="KW-0804">Transcription</keyword>
<dbReference type="SMART" id="SM00345">
    <property type="entry name" value="HTH_GNTR"/>
    <property type="match status" value="1"/>
</dbReference>
<dbReference type="InterPro" id="IPR000524">
    <property type="entry name" value="Tscrpt_reg_HTH_GntR"/>
</dbReference>
<dbReference type="EMBL" id="JACTNF010000048">
    <property type="protein sequence ID" value="MBO1077186.1"/>
    <property type="molecule type" value="Genomic_DNA"/>
</dbReference>
<evidence type="ECO:0000259" key="4">
    <source>
        <dbReference type="PROSITE" id="PS50949"/>
    </source>
</evidence>
<accession>A0ABS3KI86</accession>
<evidence type="ECO:0000256" key="1">
    <source>
        <dbReference type="ARBA" id="ARBA00023015"/>
    </source>
</evidence>